<dbReference type="SUPFAM" id="SSF52058">
    <property type="entry name" value="L domain-like"/>
    <property type="match status" value="1"/>
</dbReference>
<dbReference type="GO" id="GO:0005737">
    <property type="term" value="C:cytoplasm"/>
    <property type="evidence" value="ECO:0007669"/>
    <property type="project" value="TreeGrafter"/>
</dbReference>
<feature type="compositionally biased region" description="Pro residues" evidence="3">
    <location>
        <begin position="11"/>
        <end position="20"/>
    </location>
</feature>
<keyword evidence="1" id="KW-0433">Leucine-rich repeat</keyword>
<feature type="compositionally biased region" description="Low complexity" evidence="3">
    <location>
        <begin position="21"/>
        <end position="34"/>
    </location>
</feature>
<keyword evidence="2" id="KW-0677">Repeat</keyword>
<dbReference type="InterPro" id="IPR032675">
    <property type="entry name" value="LRR_dom_sf"/>
</dbReference>
<feature type="region of interest" description="Disordered" evidence="3">
    <location>
        <begin position="113"/>
        <end position="186"/>
    </location>
</feature>
<sequence length="666" mass="74221">MPNHLNNHLPTPIPSSPPLLPSSSSTTTTTTTTTNLQLTGQKRFLETDLSSDDIPVFSSDDLPPKEVFENPYHAYRRSARTVKRQRSGTVQSILKHRAEINFLSSDRIDHDYYEDGLPSSSKSKGCDNGDGDDDNDDDEARGNENEHEEANTSLSTIRPPASEPDLLRIGIPSDAAGTDVSEDSQDTEANLIIQKAIENGSEVVDLSNLSLTHTPTDISSLSSLILQPKDSLPSSSSPSTTTAPSSTLQKSTSLLRSSSGINPTVSSPYTSLHPQIHLHLHHNSLATLSPSLTSLQTITGLFLRKNLLRSLPHHISNLTVLTNLSLGENLLAYLPFSLLSLQHLTPTAGLSFFPNPFFTFIPQDLHILPKRSVVIQDDDDDGNDNNNNNNNNKQSDLIRLPKSAHTVPSNTPTLPAFIKSTITKHFIYNFITSTPLSAFNELGILVTPPLSSIITHPTQWSHLTKRSLKDTNLPLLPVRQQKPTKKCIENKFPSLQELCLRKIATHTMYTSLKQEQREDLYELLPEHLIRKVRDALEEGNGKDAAVKKCTVCKAEYVLKGVEWIEFWDVIPWEDAGKEDVMVEYFKPTVVERLLKEAGEGDDEKKRVMAEMVRGTKWNRFLKRYLGRWGEGRANVVPLVREACSWECGEVWMGQREAAEDEDGDVY</sequence>
<dbReference type="PANTHER" id="PTHR48051:SF46">
    <property type="entry name" value="LEUCINE RICH REPEAT-CONTAINING DOMAIN PROTEIN"/>
    <property type="match status" value="1"/>
</dbReference>
<name>A0A7C8NGQ8_ORBOL</name>
<dbReference type="Proteomes" id="UP000480548">
    <property type="component" value="Unassembled WGS sequence"/>
</dbReference>
<feature type="compositionally biased region" description="Low complexity" evidence="3">
    <location>
        <begin position="231"/>
        <end position="248"/>
    </location>
</feature>
<dbReference type="InterPro" id="IPR050216">
    <property type="entry name" value="LRR_domain-containing"/>
</dbReference>
<comment type="caution">
    <text evidence="4">The sequence shown here is derived from an EMBL/GenBank/DDBJ whole genome shotgun (WGS) entry which is preliminary data.</text>
</comment>
<organism evidence="4 5">
    <name type="scientific">Orbilia oligospora</name>
    <name type="common">Nematode-trapping fungus</name>
    <name type="synonym">Arthrobotrys oligospora</name>
    <dbReference type="NCBI Taxonomy" id="2813651"/>
    <lineage>
        <taxon>Eukaryota</taxon>
        <taxon>Fungi</taxon>
        <taxon>Dikarya</taxon>
        <taxon>Ascomycota</taxon>
        <taxon>Pezizomycotina</taxon>
        <taxon>Orbiliomycetes</taxon>
        <taxon>Orbiliales</taxon>
        <taxon>Orbiliaceae</taxon>
        <taxon>Orbilia</taxon>
    </lineage>
</organism>
<dbReference type="EMBL" id="WIQZ01000157">
    <property type="protein sequence ID" value="KAF3120170.1"/>
    <property type="molecule type" value="Genomic_DNA"/>
</dbReference>
<evidence type="ECO:0000313" key="5">
    <source>
        <dbReference type="Proteomes" id="UP000480548"/>
    </source>
</evidence>
<dbReference type="Gene3D" id="3.80.10.10">
    <property type="entry name" value="Ribonuclease Inhibitor"/>
    <property type="match status" value="1"/>
</dbReference>
<feature type="region of interest" description="Disordered" evidence="3">
    <location>
        <begin position="228"/>
        <end position="259"/>
    </location>
</feature>
<accession>A0A7C8NGQ8</accession>
<evidence type="ECO:0000256" key="3">
    <source>
        <dbReference type="SAM" id="MobiDB-lite"/>
    </source>
</evidence>
<proteinExistence type="predicted"/>
<evidence type="ECO:0000256" key="1">
    <source>
        <dbReference type="ARBA" id="ARBA00022614"/>
    </source>
</evidence>
<evidence type="ECO:0000313" key="4">
    <source>
        <dbReference type="EMBL" id="KAF3120170.1"/>
    </source>
</evidence>
<feature type="compositionally biased region" description="Acidic residues" evidence="3">
    <location>
        <begin position="129"/>
        <end position="139"/>
    </location>
</feature>
<feature type="compositionally biased region" description="Basic and acidic residues" evidence="3">
    <location>
        <begin position="140"/>
        <end position="150"/>
    </location>
</feature>
<reference evidence="4 5" key="1">
    <citation type="submission" date="2019-06" db="EMBL/GenBank/DDBJ databases">
        <authorList>
            <person name="Palmer J.M."/>
        </authorList>
    </citation>
    <scope>NUCLEOTIDE SEQUENCE [LARGE SCALE GENOMIC DNA]</scope>
    <source>
        <strain evidence="4 5">TWF703</strain>
    </source>
</reference>
<protein>
    <submittedName>
        <fullName evidence="4">Uncharacterized protein</fullName>
    </submittedName>
</protein>
<feature type="compositionally biased region" description="Polar residues" evidence="3">
    <location>
        <begin position="249"/>
        <end position="259"/>
    </location>
</feature>
<evidence type="ECO:0000256" key="2">
    <source>
        <dbReference type="ARBA" id="ARBA00022737"/>
    </source>
</evidence>
<feature type="region of interest" description="Disordered" evidence="3">
    <location>
        <begin position="376"/>
        <end position="408"/>
    </location>
</feature>
<dbReference type="PANTHER" id="PTHR48051">
    <property type="match status" value="1"/>
</dbReference>
<gene>
    <name evidence="4" type="ORF">TWF703_002718</name>
</gene>
<feature type="region of interest" description="Disordered" evidence="3">
    <location>
        <begin position="1"/>
        <end position="41"/>
    </location>
</feature>
<dbReference type="AlphaFoldDB" id="A0A7C8NGQ8"/>